<reference evidence="2" key="1">
    <citation type="journal article" date="2019" name="Int. J. Syst. Evol. Microbiol.">
        <title>The Global Catalogue of Microorganisms (GCM) 10K type strain sequencing project: providing services to taxonomists for standard genome sequencing and annotation.</title>
        <authorList>
            <consortium name="The Broad Institute Genomics Platform"/>
            <consortium name="The Broad Institute Genome Sequencing Center for Infectious Disease"/>
            <person name="Wu L."/>
            <person name="Ma J."/>
        </authorList>
    </citation>
    <scope>NUCLEOTIDE SEQUENCE [LARGE SCALE GENOMIC DNA]</scope>
    <source>
        <strain evidence="2">JCM 4602</strain>
    </source>
</reference>
<sequence length="252" mass="26019">MSSLKFWASEVSGALVESGEQPTFARSWFTRASTSLRAEASVGEGLGFLLGGGAAEVFVGAGALLAGEELFSGAVVGAFDFFDGVAAGFFDVEGAADFDGAFEVFEGEGVLDGVFDGDVLGASGRSLPRLAGEEDRSAGAVELPPCVSRSGAPPVRTWSEAVGEPVVYVSLPGIRPEATATAPTATAAETPRSPVRIGTADFFRRVPRRREAAPAAGSSAAGPAADRRWRPMRCAFLILRTPPATSRDCPVC</sequence>
<keyword evidence="2" id="KW-1185">Reference proteome</keyword>
<protein>
    <submittedName>
        <fullName evidence="1">Uncharacterized protein</fullName>
    </submittedName>
</protein>
<name>A0ABQ3BB47_9ACTN</name>
<organism evidence="1 2">
    <name type="scientific">Streptomyces rubiginosohelvolus</name>
    <dbReference type="NCBI Taxonomy" id="67362"/>
    <lineage>
        <taxon>Bacteria</taxon>
        <taxon>Bacillati</taxon>
        <taxon>Actinomycetota</taxon>
        <taxon>Actinomycetes</taxon>
        <taxon>Kitasatosporales</taxon>
        <taxon>Streptomycetaceae</taxon>
        <taxon>Streptomyces</taxon>
    </lineage>
</organism>
<dbReference type="Proteomes" id="UP000624183">
    <property type="component" value="Unassembled WGS sequence"/>
</dbReference>
<proteinExistence type="predicted"/>
<comment type="caution">
    <text evidence="1">The sequence shown here is derived from an EMBL/GenBank/DDBJ whole genome shotgun (WGS) entry which is preliminary data.</text>
</comment>
<accession>A0ABQ3BB47</accession>
<evidence type="ECO:0000313" key="2">
    <source>
        <dbReference type="Proteomes" id="UP000624183"/>
    </source>
</evidence>
<evidence type="ECO:0000313" key="1">
    <source>
        <dbReference type="EMBL" id="GGZ32240.1"/>
    </source>
</evidence>
<gene>
    <name evidence="1" type="ORF">GCM10010328_01390</name>
</gene>
<dbReference type="EMBL" id="BMUW01000001">
    <property type="protein sequence ID" value="GGZ32240.1"/>
    <property type="molecule type" value="Genomic_DNA"/>
</dbReference>